<protein>
    <submittedName>
        <fullName evidence="1">Diguanylate phosphodiesterase</fullName>
    </submittedName>
</protein>
<name>A0ACB5R7T7_9CLOT</name>
<reference evidence="1" key="1">
    <citation type="journal article" date="2025" name="Int. J. Syst. Evol. Microbiol.">
        <title>Inconstantimicrobium mannanitabidum sp. nov., a novel member of the family Clostridiaceae isolated from anoxic soil under the treatment of reductive soil disinfestation.</title>
        <authorList>
            <person name="Ueki A."/>
            <person name="Tonouchi A."/>
            <person name="Honma S."/>
            <person name="Kaku N."/>
            <person name="Ueki K."/>
        </authorList>
    </citation>
    <scope>NUCLEOTIDE SEQUENCE</scope>
    <source>
        <strain evidence="1">TW13</strain>
    </source>
</reference>
<keyword evidence="2" id="KW-1185">Reference proteome</keyword>
<accession>A0ACB5R7T7</accession>
<evidence type="ECO:0000313" key="2">
    <source>
        <dbReference type="Proteomes" id="UP001058074"/>
    </source>
</evidence>
<comment type="caution">
    <text evidence="1">The sequence shown here is derived from an EMBL/GenBank/DDBJ whole genome shotgun (WGS) entry which is preliminary data.</text>
</comment>
<sequence>MVIINIFLARQAIYDRSQNIIAYEMLFRNSDINQFDLISNEYNEDDATLKLISNCSTIGFRELTSDKKAFINFTEGILLNDIPTILPKDVVVIEILENVNPIPEVIESMKQLKQKGYVLALDDVVYSTRYKEFGDLIDIYKIDFIDTNKLQRKLLLDKIRKVNPKAKFLAEKIEDEETYKEAAKNLFTYFQGYYFSRPVMISGKDIPIREACCFNVMLELMKDEFDIDVVEKMIELDVAMSYKLMKFLNSAKFSFRQRISSLRQAIVILGKNELRKWISVIAVSNIISDNNEEFISQTLIRARFCELIAQNIEEEKNKAFIVGLFSSIDTYLDMDMRDVLRDLPLDVDIKDALTGEKNTLNDILVLVKAYENMDFEEVGRLLEELKLDSIILPELFIDSIEWSNKIV</sequence>
<gene>
    <name evidence="1" type="ORF">rsdtw13_03450</name>
</gene>
<proteinExistence type="predicted"/>
<evidence type="ECO:0000313" key="1">
    <source>
        <dbReference type="EMBL" id="GKX65087.1"/>
    </source>
</evidence>
<dbReference type="Proteomes" id="UP001058074">
    <property type="component" value="Unassembled WGS sequence"/>
</dbReference>
<organism evidence="1 2">
    <name type="scientific">Inconstantimicrobium mannanitabidum</name>
    <dbReference type="NCBI Taxonomy" id="1604901"/>
    <lineage>
        <taxon>Bacteria</taxon>
        <taxon>Bacillati</taxon>
        <taxon>Bacillota</taxon>
        <taxon>Clostridia</taxon>
        <taxon>Eubacteriales</taxon>
        <taxon>Clostridiaceae</taxon>
        <taxon>Inconstantimicrobium</taxon>
    </lineage>
</organism>
<dbReference type="EMBL" id="BROD01000001">
    <property type="protein sequence ID" value="GKX65087.1"/>
    <property type="molecule type" value="Genomic_DNA"/>
</dbReference>